<proteinExistence type="predicted"/>
<name>A0ABY8BE96_9BURK</name>
<reference evidence="1 2" key="1">
    <citation type="submission" date="2023-02" db="EMBL/GenBank/DDBJ databases">
        <title>Gemone sequence of Telluria chitinolytica ACM 3522T.</title>
        <authorList>
            <person name="Frediansyah A."/>
            <person name="Miess H."/>
            <person name="Gross H."/>
        </authorList>
    </citation>
    <scope>NUCLEOTIDE SEQUENCE [LARGE SCALE GENOMIC DNA]</scope>
    <source>
        <strain evidence="1 2">ACM 3522</strain>
    </source>
</reference>
<evidence type="ECO:0000313" key="1">
    <source>
        <dbReference type="EMBL" id="WEF34220.1"/>
    </source>
</evidence>
<dbReference type="EMBL" id="CP119083">
    <property type="protein sequence ID" value="WEF34220.1"/>
    <property type="molecule type" value="Genomic_DNA"/>
</dbReference>
<organism evidence="1 2">
    <name type="scientific">Pseudoduganella chitinolytica</name>
    <dbReference type="NCBI Taxonomy" id="34070"/>
    <lineage>
        <taxon>Bacteria</taxon>
        <taxon>Pseudomonadati</taxon>
        <taxon>Pseudomonadota</taxon>
        <taxon>Betaproteobacteria</taxon>
        <taxon>Burkholderiales</taxon>
        <taxon>Oxalobacteraceae</taxon>
        <taxon>Telluria group</taxon>
        <taxon>Pseudoduganella</taxon>
    </lineage>
</organism>
<gene>
    <name evidence="1" type="ORF">PX653_05470</name>
</gene>
<evidence type="ECO:0008006" key="3">
    <source>
        <dbReference type="Google" id="ProtNLM"/>
    </source>
</evidence>
<evidence type="ECO:0000313" key="2">
    <source>
        <dbReference type="Proteomes" id="UP001216510"/>
    </source>
</evidence>
<accession>A0ABY8BE96</accession>
<dbReference type="RefSeq" id="WP_277416899.1">
    <property type="nucleotide sequence ID" value="NZ_CP119083.1"/>
</dbReference>
<protein>
    <recommendedName>
        <fullName evidence="3">DUF697 domain-containing protein</fullName>
    </recommendedName>
</protein>
<keyword evidence="2" id="KW-1185">Reference proteome</keyword>
<dbReference type="Proteomes" id="UP001216510">
    <property type="component" value="Chromosome"/>
</dbReference>
<sequence length="257" mass="27223">MPNAVLPDLDVILIRLRHQEDNVDLAGYETIKKALDWELGGKAIAKEVAMAGGDAAAKKVAGAAVQAIFATTAPATATVVTTAAVGAFGSLAPVLAVWVGAAQVAYSTKKSFAYWDLVSKDKRGGGLYPCTCGKCDAHAFYLANRFDVKQATFAASLFVVPAVYTVPKMVYDTFLNSTLKERKLTLAKDLQAGALALGKLDRSTKPAQVTVVRPGCRKAQALIALLFGEAHADRARYRKTLAAILTANGYRAIAGKF</sequence>